<proteinExistence type="predicted"/>
<evidence type="ECO:0000256" key="1">
    <source>
        <dbReference type="SAM" id="SignalP"/>
    </source>
</evidence>
<keyword evidence="4" id="KW-1185">Reference proteome</keyword>
<dbReference type="RefSeq" id="WP_254739725.1">
    <property type="nucleotide sequence ID" value="NZ_JANCLU010000004.1"/>
</dbReference>
<gene>
    <name evidence="3" type="ORF">NK718_06370</name>
</gene>
<reference evidence="3 4" key="1">
    <citation type="submission" date="2022-07" db="EMBL/GenBank/DDBJ databases">
        <authorList>
            <person name="Li W.-J."/>
            <person name="Deng Q.-Q."/>
        </authorList>
    </citation>
    <scope>NUCLEOTIDE SEQUENCE [LARGE SCALE GENOMIC DNA]</scope>
    <source>
        <strain evidence="3 4">SYSU M60028</strain>
    </source>
</reference>
<keyword evidence="1" id="KW-0732">Signal</keyword>
<dbReference type="Proteomes" id="UP001205890">
    <property type="component" value="Unassembled WGS sequence"/>
</dbReference>
<name>A0ABT1L9I4_9HYPH</name>
<evidence type="ECO:0000259" key="2">
    <source>
        <dbReference type="Pfam" id="PF13629"/>
    </source>
</evidence>
<feature type="chain" id="PRO_5045208545" evidence="1">
    <location>
        <begin position="39"/>
        <end position="161"/>
    </location>
</feature>
<feature type="domain" description="Pilus formation protein N-terminal" evidence="2">
    <location>
        <begin position="41"/>
        <end position="108"/>
    </location>
</feature>
<sequence length="161" mass="16737">MSLVPPSPLPCRPARRRGPAFSAALAACALALAAPAFALDSVTVLTDRAAVLKLPPSTTTVIVGNPSIADISVQKNGSVVITGKAYGTTNLISQDATGSVISERLIHVEPATDGQVLVQRGLERETYSCTPRCQPTISLGDVPKFFEATANQANVRNGLAK</sequence>
<dbReference type="Pfam" id="PF13629">
    <property type="entry name" value="T2SS-T3SS_pil_N"/>
    <property type="match status" value="1"/>
</dbReference>
<accession>A0ABT1L9I4</accession>
<dbReference type="InterPro" id="IPR032789">
    <property type="entry name" value="T2SS-T3SS_pil_N"/>
</dbReference>
<organism evidence="3 4">
    <name type="scientific">Alsobacter ponti</name>
    <dbReference type="NCBI Taxonomy" id="2962936"/>
    <lineage>
        <taxon>Bacteria</taxon>
        <taxon>Pseudomonadati</taxon>
        <taxon>Pseudomonadota</taxon>
        <taxon>Alphaproteobacteria</taxon>
        <taxon>Hyphomicrobiales</taxon>
        <taxon>Alsobacteraceae</taxon>
        <taxon>Alsobacter</taxon>
    </lineage>
</organism>
<evidence type="ECO:0000313" key="4">
    <source>
        <dbReference type="Proteomes" id="UP001205890"/>
    </source>
</evidence>
<dbReference type="EMBL" id="JANCLU010000004">
    <property type="protein sequence ID" value="MCP8938134.1"/>
    <property type="molecule type" value="Genomic_DNA"/>
</dbReference>
<evidence type="ECO:0000313" key="3">
    <source>
        <dbReference type="EMBL" id="MCP8938134.1"/>
    </source>
</evidence>
<comment type="caution">
    <text evidence="3">The sequence shown here is derived from an EMBL/GenBank/DDBJ whole genome shotgun (WGS) entry which is preliminary data.</text>
</comment>
<feature type="signal peptide" evidence="1">
    <location>
        <begin position="1"/>
        <end position="38"/>
    </location>
</feature>
<protein>
    <submittedName>
        <fullName evidence="3">Pilus assembly protein N-terminal domain-containing protein</fullName>
    </submittedName>
</protein>